<sequence>MTNRRSDVFRRTTIELGPLRITREYRCVPLDPDYPFVDAPRARSGGWRAAGVLGVLLTVSAGGLAVASTKAAPPPRYSVSLAVPQRAIVPEAPRPAARVRRTAAPVVAPAMVAPTAAPIDAGTGSRAAAITAALRSGEVQEWFDPAAQVHGFVVAGAAEDEGGRTCRALSVLTRAPGGADRVDQRRECLPDAG</sequence>
<accession>A0A2W5PBK3</accession>
<dbReference type="AlphaFoldDB" id="A0A2W5PBK3"/>
<evidence type="ECO:0000313" key="1">
    <source>
        <dbReference type="EMBL" id="PZQ62966.1"/>
    </source>
</evidence>
<proteinExistence type="predicted"/>
<dbReference type="Proteomes" id="UP000249229">
    <property type="component" value="Unassembled WGS sequence"/>
</dbReference>
<dbReference type="EMBL" id="QFQI01000001">
    <property type="protein sequence ID" value="PZQ62966.1"/>
    <property type="molecule type" value="Genomic_DNA"/>
</dbReference>
<evidence type="ECO:0000313" key="2">
    <source>
        <dbReference type="Proteomes" id="UP000249229"/>
    </source>
</evidence>
<name>A0A2W5PBK3_9SPHN</name>
<protein>
    <submittedName>
        <fullName evidence="1">Uncharacterized protein</fullName>
    </submittedName>
</protein>
<comment type="caution">
    <text evidence="1">The sequence shown here is derived from an EMBL/GenBank/DDBJ whole genome shotgun (WGS) entry which is preliminary data.</text>
</comment>
<gene>
    <name evidence="1" type="ORF">DI544_01910</name>
</gene>
<organism evidence="1 2">
    <name type="scientific">Sphingomonas taxi</name>
    <dbReference type="NCBI Taxonomy" id="1549858"/>
    <lineage>
        <taxon>Bacteria</taxon>
        <taxon>Pseudomonadati</taxon>
        <taxon>Pseudomonadota</taxon>
        <taxon>Alphaproteobacteria</taxon>
        <taxon>Sphingomonadales</taxon>
        <taxon>Sphingomonadaceae</taxon>
        <taxon>Sphingomonas</taxon>
    </lineage>
</organism>
<reference evidence="1 2" key="1">
    <citation type="submission" date="2017-08" db="EMBL/GenBank/DDBJ databases">
        <title>Infants hospitalized years apart are colonized by the same room-sourced microbial strains.</title>
        <authorList>
            <person name="Brooks B."/>
            <person name="Olm M.R."/>
            <person name="Firek B.A."/>
            <person name="Baker R."/>
            <person name="Thomas B.C."/>
            <person name="Morowitz M.J."/>
            <person name="Banfield J.F."/>
        </authorList>
    </citation>
    <scope>NUCLEOTIDE SEQUENCE [LARGE SCALE GENOMIC DNA]</scope>
    <source>
        <strain evidence="1">S2_005_001_R1_22</strain>
    </source>
</reference>